<sequence length="89" mass="9545">MASSSSSNGVLGGSVDVVRFEIRRLENAVSKLVESNEALVEALEAEPDDVDFQEAVAENEGVIAKYRSQIAELEALIGVSGHAKDQVWI</sequence>
<keyword evidence="3" id="KW-1185">Reference proteome</keyword>
<dbReference type="AlphaFoldDB" id="A0A0L0DII3"/>
<accession>A0A0L0DII3</accession>
<organism evidence="2 3">
    <name type="scientific">Thecamonas trahens ATCC 50062</name>
    <dbReference type="NCBI Taxonomy" id="461836"/>
    <lineage>
        <taxon>Eukaryota</taxon>
        <taxon>Apusozoa</taxon>
        <taxon>Apusomonadida</taxon>
        <taxon>Apusomonadidae</taxon>
        <taxon>Thecamonas</taxon>
    </lineage>
</organism>
<proteinExistence type="predicted"/>
<evidence type="ECO:0000256" key="1">
    <source>
        <dbReference type="SAM" id="Coils"/>
    </source>
</evidence>
<name>A0A0L0DII3_THETB</name>
<dbReference type="OrthoDB" id="548474at2759"/>
<reference evidence="2 3" key="1">
    <citation type="submission" date="2010-05" db="EMBL/GenBank/DDBJ databases">
        <title>The Genome Sequence of Thecamonas trahens ATCC 50062.</title>
        <authorList>
            <consortium name="The Broad Institute Genome Sequencing Platform"/>
            <person name="Russ C."/>
            <person name="Cuomo C."/>
            <person name="Shea T."/>
            <person name="Young S.K."/>
            <person name="Zeng Q."/>
            <person name="Koehrsen M."/>
            <person name="Haas B."/>
            <person name="Borodovsky M."/>
            <person name="Guigo R."/>
            <person name="Alvarado L."/>
            <person name="Berlin A."/>
            <person name="Bochicchio J."/>
            <person name="Borenstein D."/>
            <person name="Chapman S."/>
            <person name="Chen Z."/>
            <person name="Freedman E."/>
            <person name="Gellesch M."/>
            <person name="Goldberg J."/>
            <person name="Griggs A."/>
            <person name="Gujja S."/>
            <person name="Heilman E."/>
            <person name="Heiman D."/>
            <person name="Hepburn T."/>
            <person name="Howarth C."/>
            <person name="Jen D."/>
            <person name="Larson L."/>
            <person name="Mehta T."/>
            <person name="Park D."/>
            <person name="Pearson M."/>
            <person name="Roberts A."/>
            <person name="Saif S."/>
            <person name="Shenoy N."/>
            <person name="Sisk P."/>
            <person name="Stolte C."/>
            <person name="Sykes S."/>
            <person name="Thomson T."/>
            <person name="Walk T."/>
            <person name="White J."/>
            <person name="Yandava C."/>
            <person name="Burger G."/>
            <person name="Gray M.W."/>
            <person name="Holland P.W.H."/>
            <person name="King N."/>
            <person name="Lang F.B.F."/>
            <person name="Roger A.J."/>
            <person name="Ruiz-Trillo I."/>
            <person name="Lander E."/>
            <person name="Nusbaum C."/>
        </authorList>
    </citation>
    <scope>NUCLEOTIDE SEQUENCE [LARGE SCALE GENOMIC DNA]</scope>
    <source>
        <strain evidence="2 3">ATCC 50062</strain>
    </source>
</reference>
<evidence type="ECO:0000313" key="2">
    <source>
        <dbReference type="EMBL" id="KNC52092.1"/>
    </source>
</evidence>
<keyword evidence="1" id="KW-0175">Coiled coil</keyword>
<gene>
    <name evidence="2" type="ORF">AMSG_00920</name>
</gene>
<evidence type="ECO:0000313" key="3">
    <source>
        <dbReference type="Proteomes" id="UP000054408"/>
    </source>
</evidence>
<protein>
    <submittedName>
        <fullName evidence="2">Uncharacterized protein</fullName>
    </submittedName>
</protein>
<dbReference type="OMA" id="AKDQVWI"/>
<dbReference type="RefSeq" id="XP_013762097.1">
    <property type="nucleotide sequence ID" value="XM_013906643.1"/>
</dbReference>
<dbReference type="GeneID" id="25560695"/>
<feature type="coiled-coil region" evidence="1">
    <location>
        <begin position="22"/>
        <end position="76"/>
    </location>
</feature>
<dbReference type="Proteomes" id="UP000054408">
    <property type="component" value="Unassembled WGS sequence"/>
</dbReference>
<dbReference type="EMBL" id="GL349436">
    <property type="protein sequence ID" value="KNC52092.1"/>
    <property type="molecule type" value="Genomic_DNA"/>
</dbReference>